<feature type="domain" description="HTH myb-type" evidence="3">
    <location>
        <begin position="422"/>
        <end position="449"/>
    </location>
</feature>
<keyword evidence="5" id="KW-1185">Reference proteome</keyword>
<dbReference type="GO" id="GO:0003682">
    <property type="term" value="F:chromatin binding"/>
    <property type="evidence" value="ECO:0007669"/>
    <property type="project" value="TreeGrafter"/>
</dbReference>
<comment type="caution">
    <text evidence="4">The sequence shown here is derived from an EMBL/GenBank/DDBJ whole genome shotgun (WGS) entry which is preliminary data.</text>
</comment>
<dbReference type="PROSITE" id="PS50090">
    <property type="entry name" value="MYB_LIKE"/>
    <property type="match status" value="1"/>
</dbReference>
<evidence type="ECO:0000313" key="5">
    <source>
        <dbReference type="Proteomes" id="UP001221898"/>
    </source>
</evidence>
<name>A0AAD7T3P9_9TELE</name>
<dbReference type="PANTHER" id="PTHR46760:SF1">
    <property type="entry name" value="TRANSCRIPTION TERMINATION FACTOR 1"/>
    <property type="match status" value="1"/>
</dbReference>
<dbReference type="GO" id="GO:0006363">
    <property type="term" value="P:termination of RNA polymerase I transcription"/>
    <property type="evidence" value="ECO:0007669"/>
    <property type="project" value="TreeGrafter"/>
</dbReference>
<organism evidence="4 5">
    <name type="scientific">Aldrovandia affinis</name>
    <dbReference type="NCBI Taxonomy" id="143900"/>
    <lineage>
        <taxon>Eukaryota</taxon>
        <taxon>Metazoa</taxon>
        <taxon>Chordata</taxon>
        <taxon>Craniata</taxon>
        <taxon>Vertebrata</taxon>
        <taxon>Euteleostomi</taxon>
        <taxon>Actinopterygii</taxon>
        <taxon>Neopterygii</taxon>
        <taxon>Teleostei</taxon>
        <taxon>Notacanthiformes</taxon>
        <taxon>Halosauridae</taxon>
        <taxon>Aldrovandia</taxon>
    </lineage>
</organism>
<feature type="region of interest" description="Disordered" evidence="1">
    <location>
        <begin position="41"/>
        <end position="163"/>
    </location>
</feature>
<dbReference type="Pfam" id="PF00249">
    <property type="entry name" value="Myb_DNA-binding"/>
    <property type="match status" value="1"/>
</dbReference>
<accession>A0AAD7T3P9</accession>
<evidence type="ECO:0000259" key="2">
    <source>
        <dbReference type="PROSITE" id="PS50090"/>
    </source>
</evidence>
<dbReference type="Gene3D" id="1.10.10.60">
    <property type="entry name" value="Homeodomain-like"/>
    <property type="match status" value="2"/>
</dbReference>
<feature type="domain" description="Myb-like" evidence="2">
    <location>
        <begin position="374"/>
        <end position="445"/>
    </location>
</feature>
<sequence>MLETMFETSQNNCKRKDSETMTLLQLSSECPLLFVETPENSLDSVRLTERHRHSCGHEVKRRKKTKAQPKQMAEEQENVERKGKKEKGKRDVSDGAEMQEVPKVETAEQEQEVSQDREQAQGQETERKKKKRDKKQQSSKQEEMTAEQIPQERKKKKKKITSCSGQTEISFQDEITVGVEDCEVQTLIWKEELHELTLDLEGWNTDKLKYIDELREFIPDVEKKTEHAVYRLVKYDLPRFRQFKKAGARIKRGRYSNKELERLRKNVEDFLALTGINSSTKLFFPARYPNEKAHIIKLKNLHRFHLRMSAGICRPWHDIYHKGRKVFDFSSKGRFTEEEVHSLEKLHQLHGNNWMKLAELTGRSSYALEKRFSQQSQNKGSWTKTEQQALESALREHMVGLVEPGSQGPTIRRDQLYSKLPWTEVARKVGTRSWDQCRLKWMSLLKKKMAAGTPVLGGQKSREANIRLIKALYAMEVEDVAHVNWEDLTQEMGDVPPHYVQTRFYRMKVNWVPLWQSMSFGDVINFLHERILPQLEQKLRITSGKPTAGMEEAGTQQERFLFSEIFSDLMTTGEGSEEEEGGETVNF</sequence>
<feature type="compositionally biased region" description="Basic residues" evidence="1">
    <location>
        <begin position="49"/>
        <end position="67"/>
    </location>
</feature>
<evidence type="ECO:0008006" key="6">
    <source>
        <dbReference type="Google" id="ProtNLM"/>
    </source>
</evidence>
<dbReference type="InterPro" id="IPR009057">
    <property type="entry name" value="Homeodomain-like_sf"/>
</dbReference>
<dbReference type="PANTHER" id="PTHR46760">
    <property type="entry name" value="TRANSCRIPTION TERMINATION FACTOR 1"/>
    <property type="match status" value="1"/>
</dbReference>
<dbReference type="SUPFAM" id="SSF46689">
    <property type="entry name" value="Homeodomain-like"/>
    <property type="match status" value="2"/>
</dbReference>
<dbReference type="SMART" id="SM00717">
    <property type="entry name" value="SANT"/>
    <property type="match status" value="2"/>
</dbReference>
<dbReference type="CDD" id="cd00167">
    <property type="entry name" value="SANT"/>
    <property type="match status" value="1"/>
</dbReference>
<dbReference type="FunFam" id="1.10.10.60:FF:000480">
    <property type="entry name" value="Si:ch73-376l24.4"/>
    <property type="match status" value="1"/>
</dbReference>
<dbReference type="InterPro" id="IPR053078">
    <property type="entry name" value="TTF1-like"/>
</dbReference>
<proteinExistence type="predicted"/>
<dbReference type="InterPro" id="IPR017930">
    <property type="entry name" value="Myb_dom"/>
</dbReference>
<feature type="compositionally biased region" description="Basic and acidic residues" evidence="1">
    <location>
        <begin position="114"/>
        <end position="127"/>
    </location>
</feature>
<evidence type="ECO:0000259" key="3">
    <source>
        <dbReference type="PROSITE" id="PS51294"/>
    </source>
</evidence>
<gene>
    <name evidence="4" type="ORF">AAFF_G00064720</name>
</gene>
<dbReference type="AlphaFoldDB" id="A0AAD7T3P9"/>
<dbReference type="GO" id="GO:0005730">
    <property type="term" value="C:nucleolus"/>
    <property type="evidence" value="ECO:0007669"/>
    <property type="project" value="TreeGrafter"/>
</dbReference>
<dbReference type="Proteomes" id="UP001221898">
    <property type="component" value="Unassembled WGS sequence"/>
</dbReference>
<dbReference type="InterPro" id="IPR001005">
    <property type="entry name" value="SANT/Myb"/>
</dbReference>
<feature type="compositionally biased region" description="Basic and acidic residues" evidence="1">
    <location>
        <begin position="78"/>
        <end position="93"/>
    </location>
</feature>
<evidence type="ECO:0000256" key="1">
    <source>
        <dbReference type="SAM" id="MobiDB-lite"/>
    </source>
</evidence>
<dbReference type="EMBL" id="JAINUG010000014">
    <property type="protein sequence ID" value="KAJ8413874.1"/>
    <property type="molecule type" value="Genomic_DNA"/>
</dbReference>
<protein>
    <recommendedName>
        <fullName evidence="6">Transcription termination factor 1-like</fullName>
    </recommendedName>
</protein>
<dbReference type="PROSITE" id="PS51294">
    <property type="entry name" value="HTH_MYB"/>
    <property type="match status" value="1"/>
</dbReference>
<reference evidence="4" key="1">
    <citation type="journal article" date="2023" name="Science">
        <title>Genome structures resolve the early diversification of teleost fishes.</title>
        <authorList>
            <person name="Parey E."/>
            <person name="Louis A."/>
            <person name="Montfort J."/>
            <person name="Bouchez O."/>
            <person name="Roques C."/>
            <person name="Iampietro C."/>
            <person name="Lluch J."/>
            <person name="Castinel A."/>
            <person name="Donnadieu C."/>
            <person name="Desvignes T."/>
            <person name="Floi Bucao C."/>
            <person name="Jouanno E."/>
            <person name="Wen M."/>
            <person name="Mejri S."/>
            <person name="Dirks R."/>
            <person name="Jansen H."/>
            <person name="Henkel C."/>
            <person name="Chen W.J."/>
            <person name="Zahm M."/>
            <person name="Cabau C."/>
            <person name="Klopp C."/>
            <person name="Thompson A.W."/>
            <person name="Robinson-Rechavi M."/>
            <person name="Braasch I."/>
            <person name="Lecointre G."/>
            <person name="Bobe J."/>
            <person name="Postlethwait J.H."/>
            <person name="Berthelot C."/>
            <person name="Roest Crollius H."/>
            <person name="Guiguen Y."/>
        </authorList>
    </citation>
    <scope>NUCLEOTIDE SEQUENCE</scope>
    <source>
        <strain evidence="4">NC1722</strain>
    </source>
</reference>
<evidence type="ECO:0000313" key="4">
    <source>
        <dbReference type="EMBL" id="KAJ8413874.1"/>
    </source>
</evidence>